<dbReference type="GO" id="GO:0005829">
    <property type="term" value="C:cytosol"/>
    <property type="evidence" value="ECO:0007669"/>
    <property type="project" value="TreeGrafter"/>
</dbReference>
<dbReference type="Pfam" id="PF01546">
    <property type="entry name" value="Peptidase_M20"/>
    <property type="match status" value="1"/>
</dbReference>
<keyword evidence="2" id="KW-0479">Metal-binding</keyword>
<dbReference type="Proteomes" id="UP000437017">
    <property type="component" value="Unassembled WGS sequence"/>
</dbReference>
<dbReference type="EMBL" id="SGJD01000252">
    <property type="protein sequence ID" value="KAB0405959.1"/>
    <property type="molecule type" value="Genomic_DNA"/>
</dbReference>
<evidence type="ECO:0000256" key="3">
    <source>
        <dbReference type="ARBA" id="ARBA00022801"/>
    </source>
</evidence>
<dbReference type="OrthoDB" id="3064516at2759"/>
<sequence>MEAAAVVILQFVGPTEWQTPGNKSSLMAKILLSPILPTNLKLFYGHLDVLPEALRVGWDGEPFTMVERTGMLYGRGSTSSDQGCLLGKQLCVTGGPMGTGMACRVHIHEGMMGPLVLMGRLVDSKGKRLICSISNAVTLPSLSFNGLKDFSGSGAKPVIPRKAISKFLVKWCSDMIPKAVCEQIIIYQEDC</sequence>
<dbReference type="GO" id="GO:0016805">
    <property type="term" value="F:dipeptidase activity"/>
    <property type="evidence" value="ECO:0007669"/>
    <property type="project" value="TreeGrafter"/>
</dbReference>
<accession>A0A6A1QHE7</accession>
<organism evidence="4 5">
    <name type="scientific">Balaenoptera physalus</name>
    <name type="common">Fin whale</name>
    <name type="synonym">Balaena physalus</name>
    <dbReference type="NCBI Taxonomy" id="9770"/>
    <lineage>
        <taxon>Eukaryota</taxon>
        <taxon>Metazoa</taxon>
        <taxon>Chordata</taxon>
        <taxon>Craniata</taxon>
        <taxon>Vertebrata</taxon>
        <taxon>Euteleostomi</taxon>
        <taxon>Mammalia</taxon>
        <taxon>Eutheria</taxon>
        <taxon>Laurasiatheria</taxon>
        <taxon>Artiodactyla</taxon>
        <taxon>Whippomorpha</taxon>
        <taxon>Cetacea</taxon>
        <taxon>Mysticeti</taxon>
        <taxon>Balaenopteridae</taxon>
        <taxon>Balaenoptera</taxon>
    </lineage>
</organism>
<evidence type="ECO:0000313" key="5">
    <source>
        <dbReference type="Proteomes" id="UP000437017"/>
    </source>
</evidence>
<dbReference type="SUPFAM" id="SSF53187">
    <property type="entry name" value="Zn-dependent exopeptidases"/>
    <property type="match status" value="1"/>
</dbReference>
<proteinExistence type="predicted"/>
<dbReference type="GO" id="GO:0006508">
    <property type="term" value="P:proteolysis"/>
    <property type="evidence" value="ECO:0007669"/>
    <property type="project" value="UniProtKB-KW"/>
</dbReference>
<dbReference type="InterPro" id="IPR051458">
    <property type="entry name" value="Cyt/Met_Dipeptidase"/>
</dbReference>
<dbReference type="PANTHER" id="PTHR43270:SF11">
    <property type="entry name" value="CYTOSOLIC NON-SPECIFIC DIPEPTIDASE"/>
    <property type="match status" value="1"/>
</dbReference>
<dbReference type="Gene3D" id="3.40.630.10">
    <property type="entry name" value="Zn peptidases"/>
    <property type="match status" value="1"/>
</dbReference>
<dbReference type="GO" id="GO:0046872">
    <property type="term" value="F:metal ion binding"/>
    <property type="evidence" value="ECO:0007669"/>
    <property type="project" value="UniProtKB-KW"/>
</dbReference>
<gene>
    <name evidence="4" type="ORF">E2I00_007102</name>
</gene>
<keyword evidence="3" id="KW-0378">Hydrolase</keyword>
<keyword evidence="1" id="KW-0645">Protease</keyword>
<dbReference type="Gene3D" id="3.30.70.360">
    <property type="match status" value="1"/>
</dbReference>
<keyword evidence="5" id="KW-1185">Reference proteome</keyword>
<dbReference type="InterPro" id="IPR002933">
    <property type="entry name" value="Peptidase_M20"/>
</dbReference>
<dbReference type="PANTHER" id="PTHR43270">
    <property type="entry name" value="BETA-ALA-HIS DIPEPTIDASE"/>
    <property type="match status" value="1"/>
</dbReference>
<reference evidence="4 5" key="1">
    <citation type="journal article" date="2019" name="PLoS ONE">
        <title>Genomic analyses reveal an absence of contemporary introgressive admixture between fin whales and blue whales, despite known hybrids.</title>
        <authorList>
            <person name="Westbury M.V."/>
            <person name="Petersen B."/>
            <person name="Lorenzen E.D."/>
        </authorList>
    </citation>
    <scope>NUCLEOTIDE SEQUENCE [LARGE SCALE GENOMIC DNA]</scope>
    <source>
        <strain evidence="4">FinWhale-01</strain>
    </source>
</reference>
<name>A0A6A1QHE7_BALPH</name>
<comment type="caution">
    <text evidence="4">The sequence shown here is derived from an EMBL/GenBank/DDBJ whole genome shotgun (WGS) entry which is preliminary data.</text>
</comment>
<dbReference type="AlphaFoldDB" id="A0A6A1QHE7"/>
<evidence type="ECO:0000256" key="2">
    <source>
        <dbReference type="ARBA" id="ARBA00022723"/>
    </source>
</evidence>
<evidence type="ECO:0000313" key="4">
    <source>
        <dbReference type="EMBL" id="KAB0405959.1"/>
    </source>
</evidence>
<evidence type="ECO:0000256" key="1">
    <source>
        <dbReference type="ARBA" id="ARBA00022670"/>
    </source>
</evidence>
<protein>
    <submittedName>
        <fullName evidence="4">Uncharacterized protein</fullName>
    </submittedName>
</protein>